<proteinExistence type="predicted"/>
<reference evidence="1" key="1">
    <citation type="submission" date="2018-05" db="EMBL/GenBank/DDBJ databases">
        <authorList>
            <person name="Lanie J.A."/>
            <person name="Ng W.-L."/>
            <person name="Kazmierczak K.M."/>
            <person name="Andrzejewski T.M."/>
            <person name="Davidsen T.M."/>
            <person name="Wayne K.J."/>
            <person name="Tettelin H."/>
            <person name="Glass J.I."/>
            <person name="Rusch D."/>
            <person name="Podicherti R."/>
            <person name="Tsui H.-C.T."/>
            <person name="Winkler M.E."/>
        </authorList>
    </citation>
    <scope>NUCLEOTIDE SEQUENCE</scope>
</reference>
<evidence type="ECO:0000313" key="1">
    <source>
        <dbReference type="EMBL" id="SVA49514.1"/>
    </source>
</evidence>
<gene>
    <name evidence="1" type="ORF">METZ01_LOCUS102368</name>
</gene>
<dbReference type="AlphaFoldDB" id="A0A381WAL4"/>
<dbReference type="EMBL" id="UINC01011192">
    <property type="protein sequence ID" value="SVA49514.1"/>
    <property type="molecule type" value="Genomic_DNA"/>
</dbReference>
<sequence>MLQIGQKTVKNKAEQALSGRVGIRNCSWNLAAQIIYNSTLTTHRRATFELVV</sequence>
<protein>
    <submittedName>
        <fullName evidence="1">Uncharacterized protein</fullName>
    </submittedName>
</protein>
<accession>A0A381WAL4</accession>
<name>A0A381WAL4_9ZZZZ</name>
<organism evidence="1">
    <name type="scientific">marine metagenome</name>
    <dbReference type="NCBI Taxonomy" id="408172"/>
    <lineage>
        <taxon>unclassified sequences</taxon>
        <taxon>metagenomes</taxon>
        <taxon>ecological metagenomes</taxon>
    </lineage>
</organism>